<evidence type="ECO:0000256" key="3">
    <source>
        <dbReference type="SAM" id="SignalP"/>
    </source>
</evidence>
<dbReference type="EMBL" id="RCCI01000006">
    <property type="protein sequence ID" value="RLJ63785.1"/>
    <property type="molecule type" value="Genomic_DNA"/>
</dbReference>
<feature type="domain" description="CusB-like beta-barrel" evidence="4">
    <location>
        <begin position="209"/>
        <end position="281"/>
    </location>
</feature>
<dbReference type="GO" id="GO:0015562">
    <property type="term" value="F:efflux transmembrane transporter activity"/>
    <property type="evidence" value="ECO:0007669"/>
    <property type="project" value="TreeGrafter"/>
</dbReference>
<dbReference type="NCBIfam" id="TIGR01730">
    <property type="entry name" value="RND_mfp"/>
    <property type="match status" value="1"/>
</dbReference>
<reference evidence="6 7" key="1">
    <citation type="submission" date="2018-10" db="EMBL/GenBank/DDBJ databases">
        <title>Genomic Encyclopedia of Type Strains, Phase IV (KMG-IV): sequencing the most valuable type-strain genomes for metagenomic binning, comparative biology and taxonomic classification.</title>
        <authorList>
            <person name="Goeker M."/>
        </authorList>
    </citation>
    <scope>NUCLEOTIDE SEQUENCE [LARGE SCALE GENOMIC DNA]</scope>
    <source>
        <strain evidence="6 7">DSM 26916</strain>
    </source>
</reference>
<dbReference type="GO" id="GO:1990281">
    <property type="term" value="C:efflux pump complex"/>
    <property type="evidence" value="ECO:0007669"/>
    <property type="project" value="TreeGrafter"/>
</dbReference>
<evidence type="ECO:0000256" key="2">
    <source>
        <dbReference type="SAM" id="Coils"/>
    </source>
</evidence>
<feature type="chain" id="PRO_5019842706" evidence="3">
    <location>
        <begin position="32"/>
        <end position="359"/>
    </location>
</feature>
<dbReference type="InterPro" id="IPR006143">
    <property type="entry name" value="RND_pump_MFP"/>
</dbReference>
<dbReference type="Pfam" id="PF25973">
    <property type="entry name" value="BSH_CzcB"/>
    <property type="match status" value="1"/>
</dbReference>
<sequence length="359" mass="37206">MNIPTLPSFRRSQLLIALLAGVGLAAAGVMAQAPADKTATAHAAPAAPAGLETEVAQQREVDLSYAAEAVVEAVRQATVAAQVQGRVVEVRADAGAQVTLGQPLMRIDAREAGENAAAAQAQLVQAKAQYERTRNLVAQKFMSQAALDQAEAAYKAAQAAAGASGATLSHALVTAPIAGIVSERHTELGEMAAPGKPLITVFDPKGMRVIASVPQFKLAEIRKAGKARVEFPESGLWVDATRVEILPAADPRSHTITARLYLPENLAGVIPGMAARAHFVAGQGAKLTVPPGAVLRRGEVTGVYVVDDKNTPHLRQVRLGEAVAGGRLEVLSGIRPGDKVVLDPVKAGIALKQSAATAK</sequence>
<comment type="similarity">
    <text evidence="1">Belongs to the membrane fusion protein (MFP) (TC 8.A.1) family.</text>
</comment>
<dbReference type="Gene3D" id="2.40.30.170">
    <property type="match status" value="1"/>
</dbReference>
<dbReference type="RefSeq" id="WP_243642545.1">
    <property type="nucleotide sequence ID" value="NZ_BHVV01000003.1"/>
</dbReference>
<feature type="domain" description="CzcB-like barrel-sandwich hybrid" evidence="5">
    <location>
        <begin position="76"/>
        <end position="201"/>
    </location>
</feature>
<feature type="signal peptide" evidence="3">
    <location>
        <begin position="1"/>
        <end position="31"/>
    </location>
</feature>
<keyword evidence="7" id="KW-1185">Reference proteome</keyword>
<evidence type="ECO:0000313" key="7">
    <source>
        <dbReference type="Proteomes" id="UP000268908"/>
    </source>
</evidence>
<dbReference type="PROSITE" id="PS51318">
    <property type="entry name" value="TAT"/>
    <property type="match status" value="1"/>
</dbReference>
<dbReference type="InterPro" id="IPR058647">
    <property type="entry name" value="BSH_CzcB-like"/>
</dbReference>
<evidence type="ECO:0000259" key="5">
    <source>
        <dbReference type="Pfam" id="PF25973"/>
    </source>
</evidence>
<feature type="coiled-coil region" evidence="2">
    <location>
        <begin position="109"/>
        <end position="136"/>
    </location>
</feature>
<gene>
    <name evidence="6" type="ORF">DFR35_2418</name>
</gene>
<dbReference type="PANTHER" id="PTHR30469">
    <property type="entry name" value="MULTIDRUG RESISTANCE PROTEIN MDTA"/>
    <property type="match status" value="1"/>
</dbReference>
<dbReference type="Proteomes" id="UP000268908">
    <property type="component" value="Unassembled WGS sequence"/>
</dbReference>
<dbReference type="Gene3D" id="2.40.50.100">
    <property type="match status" value="1"/>
</dbReference>
<dbReference type="AlphaFoldDB" id="A0A497XB35"/>
<evidence type="ECO:0000259" key="4">
    <source>
        <dbReference type="Pfam" id="PF25954"/>
    </source>
</evidence>
<accession>A0A497XB35</accession>
<name>A0A497XB35_9PROT</name>
<dbReference type="SUPFAM" id="SSF111369">
    <property type="entry name" value="HlyD-like secretion proteins"/>
    <property type="match status" value="1"/>
</dbReference>
<dbReference type="PANTHER" id="PTHR30469:SF18">
    <property type="entry name" value="RESISTANCE-NODULATION-CELL DIVISION (RND) EFFLUX MEMBRANE FUSION PROTEIN-RELATED"/>
    <property type="match status" value="1"/>
</dbReference>
<dbReference type="Gene3D" id="1.10.287.470">
    <property type="entry name" value="Helix hairpin bin"/>
    <property type="match status" value="1"/>
</dbReference>
<evidence type="ECO:0000313" key="6">
    <source>
        <dbReference type="EMBL" id="RLJ63785.1"/>
    </source>
</evidence>
<keyword evidence="2" id="KW-0175">Coiled coil</keyword>
<dbReference type="InterPro" id="IPR058792">
    <property type="entry name" value="Beta-barrel_RND_2"/>
</dbReference>
<organism evidence="6 7">
    <name type="scientific">Sulfurisoma sediminicola</name>
    <dbReference type="NCBI Taxonomy" id="1381557"/>
    <lineage>
        <taxon>Bacteria</taxon>
        <taxon>Pseudomonadati</taxon>
        <taxon>Pseudomonadota</taxon>
        <taxon>Betaproteobacteria</taxon>
        <taxon>Nitrosomonadales</taxon>
        <taxon>Sterolibacteriaceae</taxon>
        <taxon>Sulfurisoma</taxon>
    </lineage>
</organism>
<evidence type="ECO:0000256" key="1">
    <source>
        <dbReference type="ARBA" id="ARBA00009477"/>
    </source>
</evidence>
<dbReference type="Pfam" id="PF25954">
    <property type="entry name" value="Beta-barrel_RND_2"/>
    <property type="match status" value="1"/>
</dbReference>
<dbReference type="InterPro" id="IPR006311">
    <property type="entry name" value="TAT_signal"/>
</dbReference>
<keyword evidence="3" id="KW-0732">Signal</keyword>
<comment type="caution">
    <text evidence="6">The sequence shown here is derived from an EMBL/GenBank/DDBJ whole genome shotgun (WGS) entry which is preliminary data.</text>
</comment>
<proteinExistence type="inferred from homology"/>
<dbReference type="Gene3D" id="2.40.420.20">
    <property type="match status" value="1"/>
</dbReference>
<protein>
    <submittedName>
        <fullName evidence="6">RND family efflux transporter MFP subunit</fullName>
    </submittedName>
</protein>